<proteinExistence type="predicted"/>
<evidence type="ECO:0000313" key="1">
    <source>
        <dbReference type="EMBL" id="SNB84949.1"/>
    </source>
</evidence>
<dbReference type="EMBL" id="FYDG01000041">
    <property type="protein sequence ID" value="SNB84949.1"/>
    <property type="molecule type" value="Genomic_DNA"/>
</dbReference>
<accession>A0A212SH95</accession>
<dbReference type="AlphaFoldDB" id="A0A212SH95"/>
<sequence length="61" mass="6586">MGETKSLASATTAVDYAARLIRAVDARNQSWLVTAHLPGLGHIKASLVFDVSYRMGSPVRK</sequence>
<keyword evidence="2" id="KW-1185">Reference proteome</keyword>
<gene>
    <name evidence="1" type="ORF">SAMN06265338_14111</name>
</gene>
<protein>
    <submittedName>
        <fullName evidence="1">Uncharacterized protein</fullName>
    </submittedName>
</protein>
<reference evidence="2" key="1">
    <citation type="submission" date="2017-06" db="EMBL/GenBank/DDBJ databases">
        <authorList>
            <person name="Varghese N."/>
            <person name="Submissions S."/>
        </authorList>
    </citation>
    <scope>NUCLEOTIDE SEQUENCE [LARGE SCALE GENOMIC DNA]</scope>
    <source>
        <strain evidence="2">DSM 137</strain>
    </source>
</reference>
<dbReference type="RefSeq" id="WP_141098570.1">
    <property type="nucleotide sequence ID" value="NZ_FYDG01000041.1"/>
</dbReference>
<dbReference type="Proteomes" id="UP000198418">
    <property type="component" value="Unassembled WGS sequence"/>
</dbReference>
<name>A0A212SH95_RHOAC</name>
<organism evidence="1 2">
    <name type="scientific">Rhodoblastus acidophilus</name>
    <name type="common">Rhodopseudomonas acidophila</name>
    <dbReference type="NCBI Taxonomy" id="1074"/>
    <lineage>
        <taxon>Bacteria</taxon>
        <taxon>Pseudomonadati</taxon>
        <taxon>Pseudomonadota</taxon>
        <taxon>Alphaproteobacteria</taxon>
        <taxon>Hyphomicrobiales</taxon>
        <taxon>Rhodoblastaceae</taxon>
        <taxon>Rhodoblastus</taxon>
    </lineage>
</organism>
<evidence type="ECO:0000313" key="2">
    <source>
        <dbReference type="Proteomes" id="UP000198418"/>
    </source>
</evidence>